<evidence type="ECO:0000313" key="2">
    <source>
        <dbReference type="Proteomes" id="UP000652761"/>
    </source>
</evidence>
<accession>A0A843UW11</accession>
<evidence type="ECO:0000313" key="1">
    <source>
        <dbReference type="EMBL" id="MQL85850.1"/>
    </source>
</evidence>
<organism evidence="1 2">
    <name type="scientific">Colocasia esculenta</name>
    <name type="common">Wild taro</name>
    <name type="synonym">Arum esculentum</name>
    <dbReference type="NCBI Taxonomy" id="4460"/>
    <lineage>
        <taxon>Eukaryota</taxon>
        <taxon>Viridiplantae</taxon>
        <taxon>Streptophyta</taxon>
        <taxon>Embryophyta</taxon>
        <taxon>Tracheophyta</taxon>
        <taxon>Spermatophyta</taxon>
        <taxon>Magnoliopsida</taxon>
        <taxon>Liliopsida</taxon>
        <taxon>Araceae</taxon>
        <taxon>Aroideae</taxon>
        <taxon>Colocasieae</taxon>
        <taxon>Colocasia</taxon>
    </lineage>
</organism>
<gene>
    <name evidence="1" type="ORF">Taro_018367</name>
</gene>
<reference evidence="1" key="1">
    <citation type="submission" date="2017-07" db="EMBL/GenBank/DDBJ databases">
        <title>Taro Niue Genome Assembly and Annotation.</title>
        <authorList>
            <person name="Atibalentja N."/>
            <person name="Keating K."/>
            <person name="Fields C.J."/>
        </authorList>
    </citation>
    <scope>NUCLEOTIDE SEQUENCE</scope>
    <source>
        <strain evidence="1">Niue_2</strain>
        <tissue evidence="1">Leaf</tissue>
    </source>
</reference>
<comment type="caution">
    <text evidence="1">The sequence shown here is derived from an EMBL/GenBank/DDBJ whole genome shotgun (WGS) entry which is preliminary data.</text>
</comment>
<dbReference type="AlphaFoldDB" id="A0A843UW11"/>
<dbReference type="Proteomes" id="UP000652761">
    <property type="component" value="Unassembled WGS sequence"/>
</dbReference>
<sequence length="83" mass="9672">MLEVRWNSLPFHWPCYAQVQRSGVIQAKRENNLRLYGSYRSLKCIIGVRVQPARRPCGNPWTEETYGEGISDGEFIQVKRECV</sequence>
<keyword evidence="2" id="KW-1185">Reference proteome</keyword>
<dbReference type="EMBL" id="NMUH01000854">
    <property type="protein sequence ID" value="MQL85850.1"/>
    <property type="molecule type" value="Genomic_DNA"/>
</dbReference>
<proteinExistence type="predicted"/>
<protein>
    <submittedName>
        <fullName evidence="1">Uncharacterized protein</fullName>
    </submittedName>
</protein>
<name>A0A843UW11_COLES</name>